<dbReference type="KEGG" id="baqk:QN215_06785"/>
<protein>
    <submittedName>
        <fullName evidence="2">HAD family phosphatase</fullName>
    </submittedName>
</protein>
<dbReference type="SFLD" id="SFLDS00003">
    <property type="entry name" value="Haloacid_Dehalogenase"/>
    <property type="match status" value="1"/>
</dbReference>
<dbReference type="Pfam" id="PF13419">
    <property type="entry name" value="HAD_2"/>
    <property type="match status" value="1"/>
</dbReference>
<organism evidence="2">
    <name type="scientific">Bifidobacterium aquikefiricola</name>
    <dbReference type="NCBI Taxonomy" id="3059038"/>
    <lineage>
        <taxon>Bacteria</taxon>
        <taxon>Bacillati</taxon>
        <taxon>Actinomycetota</taxon>
        <taxon>Actinomycetes</taxon>
        <taxon>Bifidobacteriales</taxon>
        <taxon>Bifidobacteriaceae</taxon>
        <taxon>Bifidobacterium</taxon>
    </lineage>
</organism>
<dbReference type="SUPFAM" id="SSF56784">
    <property type="entry name" value="HAD-like"/>
    <property type="match status" value="1"/>
</dbReference>
<evidence type="ECO:0000313" key="2">
    <source>
        <dbReference type="EMBL" id="XDS43977.1"/>
    </source>
</evidence>
<dbReference type="CDD" id="cd02603">
    <property type="entry name" value="HAD_sEH-N_like"/>
    <property type="match status" value="1"/>
</dbReference>
<dbReference type="AlphaFoldDB" id="A0AB39U4U4"/>
<evidence type="ECO:0000256" key="1">
    <source>
        <dbReference type="SAM" id="MobiDB-lite"/>
    </source>
</evidence>
<dbReference type="PANTHER" id="PTHR43611:SF3">
    <property type="entry name" value="FLAVIN MONONUCLEOTIDE HYDROLASE 1, CHLOROPLATIC"/>
    <property type="match status" value="1"/>
</dbReference>
<dbReference type="Gene3D" id="3.40.50.1000">
    <property type="entry name" value="HAD superfamily/HAD-like"/>
    <property type="match status" value="1"/>
</dbReference>
<accession>A0AB39U4U4</accession>
<reference evidence="2" key="1">
    <citation type="submission" date="2023-07" db="EMBL/GenBank/DDBJ databases">
        <title>Bifidobacterium aquikefiriaerophilum sp. nov. and Bifidobacterium eccum sp. nov., isolated from water kefir.</title>
        <authorList>
            <person name="Breselge S."/>
            <person name="Bellassi P."/>
            <person name="Barcenilla C."/>
            <person name="Alvarez-Ordonez A."/>
            <person name="Morelli L."/>
            <person name="Cotter P.D."/>
        </authorList>
    </citation>
    <scope>NUCLEOTIDE SEQUENCE</scope>
    <source>
        <strain evidence="2">WK041_4_12</strain>
    </source>
</reference>
<feature type="region of interest" description="Disordered" evidence="1">
    <location>
        <begin position="1"/>
        <end position="21"/>
    </location>
</feature>
<dbReference type="InterPro" id="IPR036412">
    <property type="entry name" value="HAD-like_sf"/>
</dbReference>
<dbReference type="InterPro" id="IPR023214">
    <property type="entry name" value="HAD_sf"/>
</dbReference>
<dbReference type="SFLD" id="SFLDG01129">
    <property type="entry name" value="C1.5:_HAD__Beta-PGM__Phosphata"/>
    <property type="match status" value="1"/>
</dbReference>
<dbReference type="RefSeq" id="WP_369343570.1">
    <property type="nucleotide sequence ID" value="NZ_CP129674.1"/>
</dbReference>
<dbReference type="EMBL" id="CP129674">
    <property type="protein sequence ID" value="XDS43977.1"/>
    <property type="molecule type" value="Genomic_DNA"/>
</dbReference>
<name>A0AB39U4U4_9BIFI</name>
<dbReference type="InterPro" id="IPR041492">
    <property type="entry name" value="HAD_2"/>
</dbReference>
<dbReference type="InterPro" id="IPR006439">
    <property type="entry name" value="HAD-SF_hydro_IA"/>
</dbReference>
<sequence>MEEQEKGQIEMPEPIESPNAPKDIVTADLVTANVITAQGPAEQASEQPITDVVFDFGNVLVYWEPSAALVSRYSPNTINHFLDDKVSGFFEANDFLDGGAPIEDVTAWMERTHGRENADIFRFYLDHFEDSLTGVVPGARMLIEDLKAAGIGVWGLSNWERTLFPIAWKQFGILHLLQDKVVSGNVRMRKPHKDIFDLAIRQFGINAQTSLFVDDKSQNVLGANASGMRAFQFSDSYKLRHALIAAGVAIPSVQ</sequence>
<dbReference type="PANTHER" id="PTHR43611">
    <property type="entry name" value="ALPHA-D-GLUCOSE 1-PHOSPHATE PHOSPHATASE"/>
    <property type="match status" value="1"/>
</dbReference>
<proteinExistence type="predicted"/>
<dbReference type="NCBIfam" id="TIGR01509">
    <property type="entry name" value="HAD-SF-IA-v3"/>
    <property type="match status" value="1"/>
</dbReference>
<gene>
    <name evidence="2" type="ORF">QN215_06785</name>
</gene>